<accession>R0CYV5</accession>
<feature type="signal peptide" evidence="1">
    <location>
        <begin position="1"/>
        <end position="25"/>
    </location>
</feature>
<sequence precursor="true">MKKISTMILAAAGLTTCLWSTAALAQSSVVGGYEAGYGNRRALESQPINPSTRDANGNRVVMDGLIQTGSGGSAVNTDSSKAASGANYFQSGAASTSAANASAIGNLVNIQVSGSWNTVVLNSTQINNGAVSATAVLNEKVTQSTGQ</sequence>
<evidence type="ECO:0000313" key="2">
    <source>
        <dbReference type="EMBL" id="ENZ81460.1"/>
    </source>
</evidence>
<organism evidence="2 3">
    <name type="scientific">Caulobacter vibrioides OR37</name>
    <dbReference type="NCBI Taxonomy" id="1292034"/>
    <lineage>
        <taxon>Bacteria</taxon>
        <taxon>Pseudomonadati</taxon>
        <taxon>Pseudomonadota</taxon>
        <taxon>Alphaproteobacteria</taxon>
        <taxon>Caulobacterales</taxon>
        <taxon>Caulobacteraceae</taxon>
        <taxon>Caulobacter</taxon>
    </lineage>
</organism>
<dbReference type="PATRIC" id="fig|1292034.3.peg.2553"/>
<proteinExistence type="predicted"/>
<dbReference type="eggNOG" id="ENOG5033885">
    <property type="taxonomic scope" value="Bacteria"/>
</dbReference>
<gene>
    <name evidence="2" type="ORF">OR37_02571</name>
</gene>
<dbReference type="EMBL" id="APMP01000016">
    <property type="protein sequence ID" value="ENZ81460.1"/>
    <property type="molecule type" value="Genomic_DNA"/>
</dbReference>
<evidence type="ECO:0008006" key="4">
    <source>
        <dbReference type="Google" id="ProtNLM"/>
    </source>
</evidence>
<evidence type="ECO:0000256" key="1">
    <source>
        <dbReference type="SAM" id="SignalP"/>
    </source>
</evidence>
<dbReference type="AlphaFoldDB" id="R0CYV5"/>
<feature type="chain" id="PRO_5004347887" description="Holdfast attachment protein HfaA" evidence="1">
    <location>
        <begin position="26"/>
        <end position="147"/>
    </location>
</feature>
<keyword evidence="1" id="KW-0732">Signal</keyword>
<dbReference type="Proteomes" id="UP000013063">
    <property type="component" value="Unassembled WGS sequence"/>
</dbReference>
<dbReference type="NCBIfam" id="NF037934">
    <property type="entry name" value="holdfast_HfaA"/>
    <property type="match status" value="1"/>
</dbReference>
<dbReference type="STRING" id="1292034.OR37_02571"/>
<keyword evidence="3" id="KW-1185">Reference proteome</keyword>
<dbReference type="InterPro" id="IPR049851">
    <property type="entry name" value="Holdfast_HfaA"/>
</dbReference>
<reference evidence="2 3" key="1">
    <citation type="journal article" date="2013" name="Genome Announc.">
        <title>Draft Genome Sequence for Caulobacter sp. Strain OR37, a Bacterium Tolerant to Heavy Metals.</title>
        <authorList>
            <person name="Utturkar S.M."/>
            <person name="Bollmann A."/>
            <person name="Brzoska R.M."/>
            <person name="Klingeman D.M."/>
            <person name="Epstein S.E."/>
            <person name="Palumbo A.V."/>
            <person name="Brown S.D."/>
        </authorList>
    </citation>
    <scope>NUCLEOTIDE SEQUENCE [LARGE SCALE GENOMIC DNA]</scope>
    <source>
        <strain evidence="2 3">OR37</strain>
    </source>
</reference>
<name>R0CYV5_CAUVI</name>
<dbReference type="RefSeq" id="WP_004620422.1">
    <property type="nucleotide sequence ID" value="NZ_APMP01000016.1"/>
</dbReference>
<comment type="caution">
    <text evidence="2">The sequence shown here is derived from an EMBL/GenBank/DDBJ whole genome shotgun (WGS) entry which is preliminary data.</text>
</comment>
<evidence type="ECO:0000313" key="3">
    <source>
        <dbReference type="Proteomes" id="UP000013063"/>
    </source>
</evidence>
<protein>
    <recommendedName>
        <fullName evidence="4">Holdfast attachment protein HfaA</fullName>
    </recommendedName>
</protein>